<accession>B7CD20</accession>
<keyword evidence="1" id="KW-0175">Coiled coil</keyword>
<name>B7CD20_9FIRM</name>
<dbReference type="HOGENOM" id="CLU_1170113_0_0_9"/>
<feature type="region of interest" description="Disordered" evidence="2">
    <location>
        <begin position="214"/>
        <end position="239"/>
    </location>
</feature>
<evidence type="ECO:0000256" key="2">
    <source>
        <dbReference type="SAM" id="MobiDB-lite"/>
    </source>
</evidence>
<dbReference type="eggNOG" id="ENOG5033FIK">
    <property type="taxonomic scope" value="Bacteria"/>
</dbReference>
<dbReference type="RefSeq" id="WP_003865881.1">
    <property type="nucleotide sequence ID" value="NZ_DS996846.1"/>
</dbReference>
<protein>
    <submittedName>
        <fullName evidence="3">Uncharacterized protein</fullName>
    </submittedName>
</protein>
<dbReference type="STRING" id="518637.EUBIFOR_02099"/>
<dbReference type="AlphaFoldDB" id="B7CD20"/>
<comment type="caution">
    <text evidence="3">The sequence shown here is derived from an EMBL/GenBank/DDBJ whole genome shotgun (WGS) entry which is preliminary data.</text>
</comment>
<evidence type="ECO:0000256" key="1">
    <source>
        <dbReference type="SAM" id="Coils"/>
    </source>
</evidence>
<organism evidence="3 4">
    <name type="scientific">Holdemanella biformis DSM 3989</name>
    <dbReference type="NCBI Taxonomy" id="518637"/>
    <lineage>
        <taxon>Bacteria</taxon>
        <taxon>Bacillati</taxon>
        <taxon>Bacillota</taxon>
        <taxon>Erysipelotrichia</taxon>
        <taxon>Erysipelotrichales</taxon>
        <taxon>Erysipelotrichaceae</taxon>
        <taxon>Holdemanella</taxon>
    </lineage>
</organism>
<feature type="coiled-coil region" evidence="1">
    <location>
        <begin position="114"/>
        <end position="155"/>
    </location>
</feature>
<evidence type="ECO:0000313" key="4">
    <source>
        <dbReference type="Proteomes" id="UP000004315"/>
    </source>
</evidence>
<dbReference type="EMBL" id="ABYT01000109">
    <property type="protein sequence ID" value="EEC89325.1"/>
    <property type="molecule type" value="Genomic_DNA"/>
</dbReference>
<gene>
    <name evidence="3" type="ORF">EUBIFOR_02099</name>
</gene>
<keyword evidence="4" id="KW-1185">Reference proteome</keyword>
<reference evidence="3 4" key="2">
    <citation type="submission" date="2008-11" db="EMBL/GenBank/DDBJ databases">
        <title>Draft genome sequence of Eubacterium biforme (DSM 3989).</title>
        <authorList>
            <person name="Sudarsanam P."/>
            <person name="Ley R."/>
            <person name="Guruge J."/>
            <person name="Turnbaugh P.J."/>
            <person name="Mahowald M."/>
            <person name="Liep D."/>
            <person name="Gordon J."/>
        </authorList>
    </citation>
    <scope>NUCLEOTIDE SEQUENCE [LARGE SCALE GENOMIC DNA]</scope>
    <source>
        <strain evidence="3 4">DSM 3989</strain>
    </source>
</reference>
<sequence length="239" mass="27791">MARPRLFTEDELIALINEYYLEYPNRMIKTSDLERYARTHGRPNFKAYSIRRCPKAKQYIDQINASNQVTLETTIVTWRQLDVDAFLNLNRSRSDLKNALIQRDNYYGEVCRSAGEFLRDKERLEAKITRMNSEINNLKNQVAELEQMNTNKINRYSQEMLSKMKKVLDTYVYPDIANEILKKEGLDSLFGLYVNPESVESELITPESVLEIGDNQTTTSDEDDTVDSIQDLMGGFDDE</sequence>
<dbReference type="OrthoDB" id="2214241at2"/>
<evidence type="ECO:0000313" key="3">
    <source>
        <dbReference type="EMBL" id="EEC89325.1"/>
    </source>
</evidence>
<reference evidence="3 4" key="1">
    <citation type="submission" date="2008-10" db="EMBL/GenBank/DDBJ databases">
        <authorList>
            <person name="Fulton L."/>
            <person name="Clifton S."/>
            <person name="Fulton B."/>
            <person name="Xu J."/>
            <person name="Minx P."/>
            <person name="Pepin K.H."/>
            <person name="Johnson M."/>
            <person name="Bhonagiri V."/>
            <person name="Nash W.E."/>
            <person name="Mardis E.R."/>
            <person name="Wilson R.K."/>
        </authorList>
    </citation>
    <scope>NUCLEOTIDE SEQUENCE [LARGE SCALE GENOMIC DNA]</scope>
    <source>
        <strain evidence="3 4">DSM 3989</strain>
    </source>
</reference>
<dbReference type="Proteomes" id="UP000004315">
    <property type="component" value="Unassembled WGS sequence"/>
</dbReference>
<proteinExistence type="predicted"/>